<dbReference type="EMBL" id="CH445364">
    <property type="protein sequence ID" value="EAT76904.1"/>
    <property type="molecule type" value="Genomic_DNA"/>
</dbReference>
<dbReference type="KEGG" id="pno:SNOG_15809"/>
<sequence length="31" mass="3390">MELIFSPGPHLCSRARDGCSSLLGIWTQNAE</sequence>
<dbReference type="InParanoid" id="Q0TXQ5"/>
<protein>
    <submittedName>
        <fullName evidence="1">Uncharacterized protein</fullName>
    </submittedName>
</protein>
<dbReference type="AlphaFoldDB" id="Q0TXQ5"/>
<proteinExistence type="predicted"/>
<dbReference type="GeneID" id="5982877"/>
<evidence type="ECO:0000313" key="2">
    <source>
        <dbReference type="Proteomes" id="UP000001055"/>
    </source>
</evidence>
<dbReference type="RefSeq" id="XP_001805947.1">
    <property type="nucleotide sequence ID" value="XM_001805895.1"/>
</dbReference>
<gene>
    <name evidence="1" type="ORF">SNOG_15809</name>
</gene>
<evidence type="ECO:0000313" key="1">
    <source>
        <dbReference type="EMBL" id="EAT76904.1"/>
    </source>
</evidence>
<organism evidence="1 2">
    <name type="scientific">Phaeosphaeria nodorum (strain SN15 / ATCC MYA-4574 / FGSC 10173)</name>
    <name type="common">Glume blotch fungus</name>
    <name type="synonym">Parastagonospora nodorum</name>
    <dbReference type="NCBI Taxonomy" id="321614"/>
    <lineage>
        <taxon>Eukaryota</taxon>
        <taxon>Fungi</taxon>
        <taxon>Dikarya</taxon>
        <taxon>Ascomycota</taxon>
        <taxon>Pezizomycotina</taxon>
        <taxon>Dothideomycetes</taxon>
        <taxon>Pleosporomycetidae</taxon>
        <taxon>Pleosporales</taxon>
        <taxon>Pleosporineae</taxon>
        <taxon>Phaeosphaeriaceae</taxon>
        <taxon>Parastagonospora</taxon>
    </lineage>
</organism>
<accession>Q0TXQ5</accession>
<name>Q0TXQ5_PHANO</name>
<reference evidence="2" key="1">
    <citation type="journal article" date="2007" name="Plant Cell">
        <title>Dothideomycete-plant interactions illuminated by genome sequencing and EST analysis of the wheat pathogen Stagonospora nodorum.</title>
        <authorList>
            <person name="Hane J.K."/>
            <person name="Lowe R.G."/>
            <person name="Solomon P.S."/>
            <person name="Tan K.C."/>
            <person name="Schoch C.L."/>
            <person name="Spatafora J.W."/>
            <person name="Crous P.W."/>
            <person name="Kodira C."/>
            <person name="Birren B.W."/>
            <person name="Galagan J.E."/>
            <person name="Torriani S.F."/>
            <person name="McDonald B.A."/>
            <person name="Oliver R.P."/>
        </authorList>
    </citation>
    <scope>NUCLEOTIDE SEQUENCE [LARGE SCALE GENOMIC DNA]</scope>
    <source>
        <strain evidence="2">SN15 / ATCC MYA-4574 / FGSC 10173</strain>
    </source>
</reference>
<dbReference type="Proteomes" id="UP000001055">
    <property type="component" value="Unassembled WGS sequence"/>
</dbReference>